<reference evidence="4 5" key="1">
    <citation type="submission" date="2022-03" db="EMBL/GenBank/DDBJ databases">
        <title>Parabacteroides sp. nov. isolated from swine feces.</title>
        <authorList>
            <person name="Bak J.E."/>
        </authorList>
    </citation>
    <scope>NUCLEOTIDE SEQUENCE [LARGE SCALE GENOMIC DNA]</scope>
    <source>
        <strain evidence="4 5">AGMB00274</strain>
    </source>
</reference>
<dbReference type="SUPFAM" id="SSF53271">
    <property type="entry name" value="PRTase-like"/>
    <property type="match status" value="1"/>
</dbReference>
<comment type="caution">
    <text evidence="4">The sequence shown here is derived from an EMBL/GenBank/DDBJ whole genome shotgun (WGS) entry which is preliminary data.</text>
</comment>
<dbReference type="CDD" id="cd06223">
    <property type="entry name" value="PRTases_typeI"/>
    <property type="match status" value="1"/>
</dbReference>
<evidence type="ECO:0000256" key="2">
    <source>
        <dbReference type="ARBA" id="ARBA00049402"/>
    </source>
</evidence>
<keyword evidence="4" id="KW-0808">Transferase</keyword>
<gene>
    <name evidence="4" type="ORF">MUN53_13920</name>
</gene>
<dbReference type="Proteomes" id="UP001165444">
    <property type="component" value="Unassembled WGS sequence"/>
</dbReference>
<evidence type="ECO:0000256" key="1">
    <source>
        <dbReference type="ARBA" id="ARBA00048811"/>
    </source>
</evidence>
<keyword evidence="4" id="KW-0328">Glycosyltransferase</keyword>
<dbReference type="InterPro" id="IPR000836">
    <property type="entry name" value="PRTase_dom"/>
</dbReference>
<organism evidence="4 5">
    <name type="scientific">Parabacteroides faecalis</name>
    <dbReference type="NCBI Taxonomy" id="2924040"/>
    <lineage>
        <taxon>Bacteria</taxon>
        <taxon>Pseudomonadati</taxon>
        <taxon>Bacteroidota</taxon>
        <taxon>Bacteroidia</taxon>
        <taxon>Bacteroidales</taxon>
        <taxon>Tannerellaceae</taxon>
        <taxon>Parabacteroides</taxon>
    </lineage>
</organism>
<dbReference type="InterPro" id="IPR050408">
    <property type="entry name" value="HGPRT"/>
</dbReference>
<keyword evidence="5" id="KW-1185">Reference proteome</keyword>
<comment type="catalytic activity">
    <reaction evidence="2">
        <text>IMP + diphosphate = hypoxanthine + 5-phospho-alpha-D-ribose 1-diphosphate</text>
        <dbReference type="Rhea" id="RHEA:17973"/>
        <dbReference type="ChEBI" id="CHEBI:17368"/>
        <dbReference type="ChEBI" id="CHEBI:33019"/>
        <dbReference type="ChEBI" id="CHEBI:58017"/>
        <dbReference type="ChEBI" id="CHEBI:58053"/>
        <dbReference type="EC" id="2.4.2.8"/>
    </reaction>
    <physiologicalReaction direction="right-to-left" evidence="2">
        <dbReference type="Rhea" id="RHEA:17975"/>
    </physiologicalReaction>
</comment>
<evidence type="ECO:0000313" key="4">
    <source>
        <dbReference type="EMBL" id="MCJ2381687.1"/>
    </source>
</evidence>
<dbReference type="RefSeq" id="WP_243326077.1">
    <property type="nucleotide sequence ID" value="NZ_JAKZMM010000040.1"/>
</dbReference>
<dbReference type="InterPro" id="IPR029057">
    <property type="entry name" value="PRTase-like"/>
</dbReference>
<sequence>MDKIQLKDKKFKLFIPQESIAKAVAQVARQIEHDIKQHEDQDVLFVCILNGAFMFASELMSELNESYEITFARYASYAGTNSTGVLQEIMPIRENIQGKTLILLEDIIDTGFTMKHVIAKLKEQGAAEVKLATMLFKPESLRCDLKPDYVGIQIPPAFIVGHGLDYDGLGRAYRDIYVIDE</sequence>
<evidence type="ECO:0000313" key="5">
    <source>
        <dbReference type="Proteomes" id="UP001165444"/>
    </source>
</evidence>
<feature type="domain" description="Phosphoribosyltransferase" evidence="3">
    <location>
        <begin position="20"/>
        <end position="166"/>
    </location>
</feature>
<accession>A0ABT0C3U0</accession>
<comment type="catalytic activity">
    <reaction evidence="1">
        <text>GMP + diphosphate = guanine + 5-phospho-alpha-D-ribose 1-diphosphate</text>
        <dbReference type="Rhea" id="RHEA:25424"/>
        <dbReference type="ChEBI" id="CHEBI:16235"/>
        <dbReference type="ChEBI" id="CHEBI:33019"/>
        <dbReference type="ChEBI" id="CHEBI:58017"/>
        <dbReference type="ChEBI" id="CHEBI:58115"/>
        <dbReference type="EC" id="2.4.2.8"/>
    </reaction>
    <physiologicalReaction direction="right-to-left" evidence="1">
        <dbReference type="Rhea" id="RHEA:25426"/>
    </physiologicalReaction>
</comment>
<dbReference type="GO" id="GO:0016757">
    <property type="term" value="F:glycosyltransferase activity"/>
    <property type="evidence" value="ECO:0007669"/>
    <property type="project" value="UniProtKB-KW"/>
</dbReference>
<dbReference type="Pfam" id="PF00156">
    <property type="entry name" value="Pribosyltran"/>
    <property type="match status" value="1"/>
</dbReference>
<protein>
    <submittedName>
        <fullName evidence="4">Hypoxanthine phosphoribosyltransferase</fullName>
    </submittedName>
</protein>
<evidence type="ECO:0000259" key="3">
    <source>
        <dbReference type="Pfam" id="PF00156"/>
    </source>
</evidence>
<name>A0ABT0C3U0_9BACT</name>
<proteinExistence type="predicted"/>
<dbReference type="PANTHER" id="PTHR43340:SF1">
    <property type="entry name" value="HYPOXANTHINE PHOSPHORIBOSYLTRANSFERASE"/>
    <property type="match status" value="1"/>
</dbReference>
<dbReference type="Gene3D" id="3.40.50.2020">
    <property type="match status" value="1"/>
</dbReference>
<dbReference type="PANTHER" id="PTHR43340">
    <property type="entry name" value="HYPOXANTHINE-GUANINE PHOSPHORIBOSYLTRANSFERASE"/>
    <property type="match status" value="1"/>
</dbReference>
<dbReference type="EMBL" id="JAKZMM010000040">
    <property type="protein sequence ID" value="MCJ2381687.1"/>
    <property type="molecule type" value="Genomic_DNA"/>
</dbReference>